<dbReference type="SUPFAM" id="SSF53474">
    <property type="entry name" value="alpha/beta-Hydrolases"/>
    <property type="match status" value="1"/>
</dbReference>
<evidence type="ECO:0000256" key="1">
    <source>
        <dbReference type="ARBA" id="ARBA00004613"/>
    </source>
</evidence>
<proteinExistence type="inferred from homology"/>
<keyword evidence="9" id="KW-1185">Reference proteome</keyword>
<dbReference type="GO" id="GO:0016298">
    <property type="term" value="F:lipase activity"/>
    <property type="evidence" value="ECO:0007669"/>
    <property type="project" value="InterPro"/>
</dbReference>
<keyword evidence="3" id="KW-0964">Secreted</keyword>
<reference evidence="8" key="2">
    <citation type="journal article" date="2022" name="Res Sq">
        <title>Comparative Genomics Reveals Insights into the Divergent Evolution of Astigmatic Mites and Household Pest Adaptations.</title>
        <authorList>
            <person name="Xiong Q."/>
            <person name="Wan A.T.-Y."/>
            <person name="Liu X.-Y."/>
            <person name="Fung C.S.-H."/>
            <person name="Xiao X."/>
            <person name="Malainual N."/>
            <person name="Hou J."/>
            <person name="Wang L."/>
            <person name="Wang M."/>
            <person name="Yang K."/>
            <person name="Cui Y."/>
            <person name="Leung E."/>
            <person name="Nong W."/>
            <person name="Shin S.-K."/>
            <person name="Au S."/>
            <person name="Jeong K.Y."/>
            <person name="Chew F.T."/>
            <person name="Hui J."/>
            <person name="Leung T.F."/>
            <person name="Tungtrongchitr A."/>
            <person name="Zhong N."/>
            <person name="Liu Z."/>
            <person name="Tsui S."/>
        </authorList>
    </citation>
    <scope>NUCLEOTIDE SEQUENCE</scope>
    <source>
        <strain evidence="8">Derf</strain>
        <tissue evidence="8">Whole organism</tissue>
    </source>
</reference>
<dbReference type="Pfam" id="PF00151">
    <property type="entry name" value="Lipase"/>
    <property type="match status" value="1"/>
</dbReference>
<gene>
    <name evidence="8" type="ORF">DERF_011885</name>
</gene>
<dbReference type="InterPro" id="IPR013818">
    <property type="entry name" value="Lipase"/>
</dbReference>
<comment type="caution">
    <text evidence="8">The sequence shown here is derived from an EMBL/GenBank/DDBJ whole genome shotgun (WGS) entry which is preliminary data.</text>
</comment>
<feature type="signal peptide" evidence="6">
    <location>
        <begin position="1"/>
        <end position="22"/>
    </location>
</feature>
<evidence type="ECO:0000313" key="8">
    <source>
        <dbReference type="EMBL" id="KAH9501013.1"/>
    </source>
</evidence>
<feature type="region of interest" description="Disordered" evidence="5">
    <location>
        <begin position="63"/>
        <end position="83"/>
    </location>
</feature>
<sequence length="600" mass="69660">MNLSSFILIFTMTITFCPLDRAQLLLSLKNSSSIFMANNNRLSTVDSITNDLRIHRQHYSDRRYKLSSKQQQQQKRNSTNTVAMKLSHRIKQSKSMISSSSSSLPTPGKWEPIWNELFPRPKSISSVRFYLYSRLNPDNGHELCIDDHESIKQSNYNPNKRTIFLINGWQDNRLFARWVRDAIRLLLLRDDQNVIFVGWRSLNELFVAAMIIQSYSLYLARFINFLKSKYHLNGEQIHCIGHSLGGFMCGFAGNITFIGRITVMDAGPRPYFQRKPSHQRLNRFQAGFMDVIHSDFHPIFSLGLTIPYGDIDFFPNSGTPQPGCWQDKLYKPMKELTDSNGDGPLTSLFQFPRYLLFCSHYRSHEWFFESIWNQQCQFIGVLCPNYQMFIDGECGCEDIWIDGHGETTCALMGYDAEYAILKQGLTKFSPQGKWYLKTSDFIDQTKHHCQYQYQLIVKLGQFIPHNNIGNDNDSTTTTTTTTVVVTIVTKSNDDNKMSNNQIILNEKLYPRHYPQLRPNHRLSKLIIRPHSLPLKRIEYILVSLQSSSNEIRLQSNLFITISWIKLAPIHVVQNEPLFFCHLDHYIWPGKSNMMKPCSTH</sequence>
<evidence type="ECO:0000256" key="6">
    <source>
        <dbReference type="SAM" id="SignalP"/>
    </source>
</evidence>
<evidence type="ECO:0000256" key="4">
    <source>
        <dbReference type="RuleBase" id="RU004262"/>
    </source>
</evidence>
<name>A0A922HQT6_DERFA</name>
<dbReference type="PRINTS" id="PR00821">
    <property type="entry name" value="TAGLIPASE"/>
</dbReference>
<dbReference type="InterPro" id="IPR029058">
    <property type="entry name" value="AB_hydrolase_fold"/>
</dbReference>
<feature type="domain" description="Lipase" evidence="7">
    <location>
        <begin position="119"/>
        <end position="439"/>
    </location>
</feature>
<protein>
    <recommendedName>
        <fullName evidence="7">Lipase domain-containing protein</fullName>
    </recommendedName>
</protein>
<dbReference type="InterPro" id="IPR000734">
    <property type="entry name" value="TAG_lipase"/>
</dbReference>
<evidence type="ECO:0000256" key="2">
    <source>
        <dbReference type="ARBA" id="ARBA00010701"/>
    </source>
</evidence>
<accession>A0A922HQT6</accession>
<comment type="similarity">
    <text evidence="2 4">Belongs to the AB hydrolase superfamily. Lipase family.</text>
</comment>
<keyword evidence="6" id="KW-0732">Signal</keyword>
<dbReference type="PANTHER" id="PTHR11610">
    <property type="entry name" value="LIPASE"/>
    <property type="match status" value="1"/>
</dbReference>
<dbReference type="AlphaFoldDB" id="A0A922HQT6"/>
<dbReference type="Proteomes" id="UP000790347">
    <property type="component" value="Unassembled WGS sequence"/>
</dbReference>
<evidence type="ECO:0000256" key="3">
    <source>
        <dbReference type="ARBA" id="ARBA00022525"/>
    </source>
</evidence>
<dbReference type="GO" id="GO:0017171">
    <property type="term" value="F:serine hydrolase activity"/>
    <property type="evidence" value="ECO:0007669"/>
    <property type="project" value="TreeGrafter"/>
</dbReference>
<evidence type="ECO:0000256" key="5">
    <source>
        <dbReference type="SAM" id="MobiDB-lite"/>
    </source>
</evidence>
<dbReference type="GO" id="GO:0016042">
    <property type="term" value="P:lipid catabolic process"/>
    <property type="evidence" value="ECO:0007669"/>
    <property type="project" value="TreeGrafter"/>
</dbReference>
<comment type="subcellular location">
    <subcellularLocation>
        <location evidence="1">Secreted</location>
    </subcellularLocation>
</comment>
<organism evidence="8 9">
    <name type="scientific">Dermatophagoides farinae</name>
    <name type="common">American house dust mite</name>
    <dbReference type="NCBI Taxonomy" id="6954"/>
    <lineage>
        <taxon>Eukaryota</taxon>
        <taxon>Metazoa</taxon>
        <taxon>Ecdysozoa</taxon>
        <taxon>Arthropoda</taxon>
        <taxon>Chelicerata</taxon>
        <taxon>Arachnida</taxon>
        <taxon>Acari</taxon>
        <taxon>Acariformes</taxon>
        <taxon>Sarcoptiformes</taxon>
        <taxon>Astigmata</taxon>
        <taxon>Psoroptidia</taxon>
        <taxon>Analgoidea</taxon>
        <taxon>Pyroglyphidae</taxon>
        <taxon>Dermatophagoidinae</taxon>
        <taxon>Dermatophagoides</taxon>
    </lineage>
</organism>
<evidence type="ECO:0000313" key="9">
    <source>
        <dbReference type="Proteomes" id="UP000790347"/>
    </source>
</evidence>
<dbReference type="EMBL" id="ASGP02000006">
    <property type="protein sequence ID" value="KAH9501013.1"/>
    <property type="molecule type" value="Genomic_DNA"/>
</dbReference>
<dbReference type="GO" id="GO:0005615">
    <property type="term" value="C:extracellular space"/>
    <property type="evidence" value="ECO:0007669"/>
    <property type="project" value="TreeGrafter"/>
</dbReference>
<dbReference type="PANTHER" id="PTHR11610:SF173">
    <property type="entry name" value="LIPASE DOMAIN-CONTAINING PROTEIN-RELATED"/>
    <property type="match status" value="1"/>
</dbReference>
<dbReference type="Gene3D" id="3.40.50.1820">
    <property type="entry name" value="alpha/beta hydrolase"/>
    <property type="match status" value="1"/>
</dbReference>
<feature type="chain" id="PRO_5036772457" description="Lipase domain-containing protein" evidence="6">
    <location>
        <begin position="23"/>
        <end position="600"/>
    </location>
</feature>
<reference evidence="8" key="1">
    <citation type="submission" date="2013-05" db="EMBL/GenBank/DDBJ databases">
        <authorList>
            <person name="Yim A.K.Y."/>
            <person name="Chan T.F."/>
            <person name="Ji K.M."/>
            <person name="Liu X.Y."/>
            <person name="Zhou J.W."/>
            <person name="Li R.Q."/>
            <person name="Yang K.Y."/>
            <person name="Li J."/>
            <person name="Li M."/>
            <person name="Law P.T.W."/>
            <person name="Wu Y.L."/>
            <person name="Cai Z.L."/>
            <person name="Qin H."/>
            <person name="Bao Y."/>
            <person name="Leung R.K.K."/>
            <person name="Ng P.K.S."/>
            <person name="Zou J."/>
            <person name="Zhong X.J."/>
            <person name="Ran P.X."/>
            <person name="Zhong N.S."/>
            <person name="Liu Z.G."/>
            <person name="Tsui S.K.W."/>
        </authorList>
    </citation>
    <scope>NUCLEOTIDE SEQUENCE</scope>
    <source>
        <strain evidence="8">Derf</strain>
        <tissue evidence="8">Whole organism</tissue>
    </source>
</reference>
<evidence type="ECO:0000259" key="7">
    <source>
        <dbReference type="Pfam" id="PF00151"/>
    </source>
</evidence>